<organism evidence="1">
    <name type="scientific">Picea glauca</name>
    <name type="common">White spruce</name>
    <name type="synonym">Pinus glauca</name>
    <dbReference type="NCBI Taxonomy" id="3330"/>
    <lineage>
        <taxon>Eukaryota</taxon>
        <taxon>Viridiplantae</taxon>
        <taxon>Streptophyta</taxon>
        <taxon>Embryophyta</taxon>
        <taxon>Tracheophyta</taxon>
        <taxon>Spermatophyta</taxon>
        <taxon>Pinopsida</taxon>
        <taxon>Pinidae</taxon>
        <taxon>Conifers I</taxon>
        <taxon>Pinales</taxon>
        <taxon>Pinaceae</taxon>
        <taxon>Picea</taxon>
    </lineage>
</organism>
<keyword evidence="1" id="KW-0496">Mitochondrion</keyword>
<dbReference type="AlphaFoldDB" id="A0A124GMY9"/>
<evidence type="ECO:0000313" key="1">
    <source>
        <dbReference type="EMBL" id="KUM47136.1"/>
    </source>
</evidence>
<name>A0A124GMY9_PICGL</name>
<protein>
    <submittedName>
        <fullName evidence="1">Uncharacterized protein</fullName>
    </submittedName>
</protein>
<reference evidence="1" key="1">
    <citation type="journal article" date="2015" name="Genome Biol. Evol.">
        <title>Organellar Genomes of White Spruce (Picea glauca): Assembly and Annotation.</title>
        <authorList>
            <person name="Jackman S.D."/>
            <person name="Warren R.L."/>
            <person name="Gibb E.A."/>
            <person name="Vandervalk B.P."/>
            <person name="Mohamadi H."/>
            <person name="Chu J."/>
            <person name="Raymond A."/>
            <person name="Pleasance S."/>
            <person name="Coope R."/>
            <person name="Wildung M.R."/>
            <person name="Ritland C.E."/>
            <person name="Bousquet J."/>
            <person name="Jones S.J."/>
            <person name="Bohlmann J."/>
            <person name="Birol I."/>
        </authorList>
    </citation>
    <scope>NUCLEOTIDE SEQUENCE [LARGE SCALE GENOMIC DNA]</scope>
    <source>
        <tissue evidence="1">Flushing bud</tissue>
    </source>
</reference>
<proteinExistence type="predicted"/>
<gene>
    <name evidence="1" type="ORF">ABT39_MTgene6142</name>
</gene>
<sequence>MDSYLGWGFAFKKQVFPIGTTFSSSRYGVYMRTPPVDISINGSDRYTVHKFTTITEPSDPFLLNG</sequence>
<comment type="caution">
    <text evidence="1">The sequence shown here is derived from an EMBL/GenBank/DDBJ whole genome shotgun (WGS) entry which is preliminary data.</text>
</comment>
<geneLocation type="mitochondrion" evidence="1"/>
<dbReference type="EMBL" id="LKAM01000008">
    <property type="protein sequence ID" value="KUM47136.1"/>
    <property type="molecule type" value="Genomic_DNA"/>
</dbReference>
<accession>A0A124GMY9</accession>